<evidence type="ECO:0000313" key="8">
    <source>
        <dbReference type="Proteomes" id="UP000186385"/>
    </source>
</evidence>
<dbReference type="GO" id="GO:0019350">
    <property type="term" value="P:teichoic acid biosynthetic process"/>
    <property type="evidence" value="ECO:0007669"/>
    <property type="project" value="UniProtKB-UniRule"/>
</dbReference>
<evidence type="ECO:0000313" key="7">
    <source>
        <dbReference type="EMBL" id="SIQ29170.1"/>
    </source>
</evidence>
<keyword evidence="9" id="KW-1185">Reference proteome</keyword>
<dbReference type="NCBIfam" id="TIGR00696">
    <property type="entry name" value="wecG_tagA_cpsF"/>
    <property type="match status" value="1"/>
</dbReference>
<dbReference type="GO" id="GO:0071555">
    <property type="term" value="P:cell wall organization"/>
    <property type="evidence" value="ECO:0007669"/>
    <property type="project" value="UniProtKB-KW"/>
</dbReference>
<reference evidence="9" key="2">
    <citation type="submission" date="2017-03" db="EMBL/GenBank/DDBJ databases">
        <title>Bacillus sp. V-88(T) DSM27956, whole genome shotgun sequencing project.</title>
        <authorList>
            <person name="Dastager S.G."/>
            <person name="Neurgaonkar P.S."/>
            <person name="Dharne M.S."/>
        </authorList>
    </citation>
    <scope>NUCLEOTIDE SEQUENCE [LARGE SCALE GENOMIC DNA]</scope>
    <source>
        <strain evidence="9">DSM 25145</strain>
    </source>
</reference>
<comment type="function">
    <text evidence="5">Catalyzes the conversion of GlcNAc-PP-undecaprenol into ManNAc-GlcNAc-PP-undecaprenol, the first committed lipid intermediate in the de novo synthesis of teichoic acid.</text>
</comment>
<dbReference type="UniPathway" id="UPA00632"/>
<reference evidence="7 8" key="1">
    <citation type="submission" date="2017-01" db="EMBL/GenBank/DDBJ databases">
        <authorList>
            <person name="Mah S.A."/>
            <person name="Swanson W.J."/>
            <person name="Moy G.W."/>
            <person name="Vacquier V.D."/>
        </authorList>
    </citation>
    <scope>NUCLEOTIDE SEQUENCE [LARGE SCALE GENOMIC DNA]</scope>
    <source>
        <strain evidence="7 8">NIO-1016</strain>
    </source>
</reference>
<keyword evidence="1 5" id="KW-0328">Glycosyltransferase</keyword>
<dbReference type="PANTHER" id="PTHR34136">
    <property type="match status" value="1"/>
</dbReference>
<dbReference type="RefSeq" id="WP_045849346.1">
    <property type="nucleotide sequence ID" value="NZ_FTLX01000002.1"/>
</dbReference>
<keyword evidence="2 5" id="KW-0808">Transferase</keyword>
<dbReference type="InterPro" id="IPR034714">
    <property type="entry name" value="TagA_TarA"/>
</dbReference>
<name>A0A1N6RJW1_9BACI</name>
<dbReference type="InterPro" id="IPR004629">
    <property type="entry name" value="WecG_TagA_CpsF"/>
</dbReference>
<proteinExistence type="inferred from homology"/>
<reference evidence="6" key="3">
    <citation type="submission" date="2017-03" db="EMBL/GenBank/DDBJ databases">
        <authorList>
            <person name="Dastager S.G."/>
            <person name="Neurgaonkar P.S."/>
            <person name="Dharne M.S."/>
        </authorList>
    </citation>
    <scope>NUCLEOTIDE SEQUENCE</scope>
    <source>
        <strain evidence="6">DSM 25145</strain>
    </source>
</reference>
<dbReference type="Proteomes" id="UP000186385">
    <property type="component" value="Unassembled WGS sequence"/>
</dbReference>
<evidence type="ECO:0000256" key="4">
    <source>
        <dbReference type="ARBA" id="ARBA00023316"/>
    </source>
</evidence>
<dbReference type="AlphaFoldDB" id="A0A1N6RJW1"/>
<dbReference type="STRING" id="1017273.SAMN05443094_102149"/>
<accession>A0A1N6RJW1</accession>
<dbReference type="Proteomes" id="UP000215545">
    <property type="component" value="Unassembled WGS sequence"/>
</dbReference>
<evidence type="ECO:0000256" key="5">
    <source>
        <dbReference type="HAMAP-Rule" id="MF_02070"/>
    </source>
</evidence>
<comment type="similarity">
    <text evidence="5">Belongs to the glycosyltransferase 26 family. TagA/TarA subfamily.</text>
</comment>
<dbReference type="Pfam" id="PF03808">
    <property type="entry name" value="Glyco_tran_WecG"/>
    <property type="match status" value="1"/>
</dbReference>
<evidence type="ECO:0000256" key="3">
    <source>
        <dbReference type="ARBA" id="ARBA00022944"/>
    </source>
</evidence>
<evidence type="ECO:0000256" key="1">
    <source>
        <dbReference type="ARBA" id="ARBA00022676"/>
    </source>
</evidence>
<keyword evidence="3 5" id="KW-0777">Teichoic acid biosynthesis</keyword>
<sequence>MKETYLGVDVSPLTYEQIIASLRERMSENEQSTIIAVNPEKVITANKDEQVKQLINSSTFQIADGVGILLASKLQKGRITSRVTGVDMMARLLTFAASEGHPVYFYGAKEEVVTKAIANIKEANPGLVVAGYTNGYEKDEQALVRRIHESGARLLFVALGSPKQELWIQRNMPNVPNVLVFQGVGGSFDVFSGTVKRAPAAFRKAGLEWLYRLGSDPKRIKRQMNLPRFLVRVLLNKGR</sequence>
<dbReference type="HAMAP" id="MF_02070">
    <property type="entry name" value="TagA_TarA"/>
    <property type="match status" value="1"/>
</dbReference>
<dbReference type="EC" id="2.4.1.187" evidence="5"/>
<comment type="pathway">
    <text evidence="5">Cell wall biogenesis; teichoic acid biosynthesis.</text>
</comment>
<protein>
    <recommendedName>
        <fullName evidence="5">N-acetylglucosaminyldiphosphoundecaprenol N-acetyl-beta-D-mannosaminyltransferase</fullName>
        <ecNumber evidence="5">2.4.1.187</ecNumber>
    </recommendedName>
    <alternativeName>
        <fullName evidence="5">N-acetylmannosaminyltransferase</fullName>
    </alternativeName>
    <alternativeName>
        <fullName evidence="5">UDP-N-acetylmannosamine transferase</fullName>
    </alternativeName>
    <alternativeName>
        <fullName evidence="5">UDP-N-acetylmannosamine:N-acetylglucosaminyl pyrophosphorylundecaprenol N-acetylmannosaminyltransferase</fullName>
    </alternativeName>
</protein>
<dbReference type="GO" id="GO:0047244">
    <property type="term" value="F:N-acetylglucosaminyldiphosphoundecaprenol N-acetyl-beta-D-mannosaminyltransferase activity"/>
    <property type="evidence" value="ECO:0007669"/>
    <property type="project" value="UniProtKB-UniRule"/>
</dbReference>
<dbReference type="EMBL" id="FTLX01000002">
    <property type="protein sequence ID" value="SIQ29170.1"/>
    <property type="molecule type" value="Genomic_DNA"/>
</dbReference>
<comment type="catalytic activity">
    <reaction evidence="5">
        <text>UDP-N-acetyl-alpha-D-mannosamine + N-acetyl-alpha-D-glucosaminyl-di-trans,octa-cis-undecaprenyl diphosphate = N-acetyl-beta-D-mannosaminyl-(1-&gt;4)-N-acetyl-alpha-D-glucosaminyl di-trans,octa-cis-undecaprenyl diphosphate + UDP + H(+)</text>
        <dbReference type="Rhea" id="RHEA:16053"/>
        <dbReference type="ChEBI" id="CHEBI:15378"/>
        <dbReference type="ChEBI" id="CHEBI:58223"/>
        <dbReference type="ChEBI" id="CHEBI:62959"/>
        <dbReference type="ChEBI" id="CHEBI:68623"/>
        <dbReference type="ChEBI" id="CHEBI:132210"/>
        <dbReference type="EC" id="2.4.1.187"/>
    </reaction>
</comment>
<dbReference type="OrthoDB" id="9771846at2"/>
<dbReference type="PANTHER" id="PTHR34136:SF1">
    <property type="entry name" value="UDP-N-ACETYL-D-MANNOSAMINURONIC ACID TRANSFERASE"/>
    <property type="match status" value="1"/>
</dbReference>
<evidence type="ECO:0000313" key="9">
    <source>
        <dbReference type="Proteomes" id="UP000215545"/>
    </source>
</evidence>
<evidence type="ECO:0000256" key="2">
    <source>
        <dbReference type="ARBA" id="ARBA00022679"/>
    </source>
</evidence>
<dbReference type="CDD" id="cd06533">
    <property type="entry name" value="Glyco_transf_WecG_TagA"/>
    <property type="match status" value="1"/>
</dbReference>
<gene>
    <name evidence="6" type="ORF">B1B05_04695</name>
    <name evidence="7" type="ORF">SAMN05443094_102149</name>
</gene>
<dbReference type="EMBL" id="MWSK01000002">
    <property type="protein sequence ID" value="OXS79080.1"/>
    <property type="molecule type" value="Genomic_DNA"/>
</dbReference>
<organism evidence="7 8">
    <name type="scientific">Domibacillus enclensis</name>
    <dbReference type="NCBI Taxonomy" id="1017273"/>
    <lineage>
        <taxon>Bacteria</taxon>
        <taxon>Bacillati</taxon>
        <taxon>Bacillota</taxon>
        <taxon>Bacilli</taxon>
        <taxon>Bacillales</taxon>
        <taxon>Bacillaceae</taxon>
        <taxon>Domibacillus</taxon>
    </lineage>
</organism>
<evidence type="ECO:0000313" key="6">
    <source>
        <dbReference type="EMBL" id="OXS79080.1"/>
    </source>
</evidence>
<keyword evidence="4 5" id="KW-0961">Cell wall biogenesis/degradation</keyword>